<dbReference type="KEGG" id="pcy:PCYB_124000"/>
<protein>
    <submittedName>
        <fullName evidence="1">Uncharacterized protein</fullName>
    </submittedName>
</protein>
<keyword evidence="2" id="KW-1185">Reference proteome</keyword>
<dbReference type="PhylomeDB" id="K6UW37"/>
<sequence>MNHAEMNHAEMNHAELYHAEPLRAEQSGGLPQVLSEKIQKLEEHKSGLHCKEYRLVLFGLLWVELSRRETVFSPFLPPCVKMINFFPFTSFFNFFRYEKLPKRLIEHVIKAGTFCRTMLPVFIPLCMYQYIRQVDKERYAEELLFESAPSCDVKSFYDPIMKSSGTKNWKIQYDLYLIDKAVNS</sequence>
<reference evidence="1 2" key="1">
    <citation type="journal article" date="2012" name="Nat. Genet.">
        <title>Plasmodium cynomolgi genome sequences provide insight into Plasmodium vivax and the monkey malaria clade.</title>
        <authorList>
            <person name="Tachibana S."/>
            <person name="Sullivan S.A."/>
            <person name="Kawai S."/>
            <person name="Nakamura S."/>
            <person name="Kim H.R."/>
            <person name="Goto N."/>
            <person name="Arisue N."/>
            <person name="Palacpac N.M.Q."/>
            <person name="Honma H."/>
            <person name="Yagi M."/>
            <person name="Tougan T."/>
            <person name="Katakai Y."/>
            <person name="Kaneko O."/>
            <person name="Mita T."/>
            <person name="Kita K."/>
            <person name="Yasutomi Y."/>
            <person name="Sutton P.L."/>
            <person name="Shakhbatyan R."/>
            <person name="Horii T."/>
            <person name="Yasunaga T."/>
            <person name="Barnwell J.W."/>
            <person name="Escalante A.A."/>
            <person name="Carlton J.M."/>
            <person name="Tanabe K."/>
        </authorList>
    </citation>
    <scope>NUCLEOTIDE SEQUENCE [LARGE SCALE GENOMIC DNA]</scope>
    <source>
        <strain evidence="1 2">B</strain>
    </source>
</reference>
<dbReference type="Proteomes" id="UP000006319">
    <property type="component" value="Chromosome 12"/>
</dbReference>
<dbReference type="AlphaFoldDB" id="K6UW37"/>
<dbReference type="VEuPathDB" id="PlasmoDB:PCYB_124000"/>
<dbReference type="OrthoDB" id="429145at2759"/>
<dbReference type="EMBL" id="DF157104">
    <property type="protein sequence ID" value="GAB67834.1"/>
    <property type="molecule type" value="Genomic_DNA"/>
</dbReference>
<organism evidence="1 2">
    <name type="scientific">Plasmodium cynomolgi (strain B)</name>
    <dbReference type="NCBI Taxonomy" id="1120755"/>
    <lineage>
        <taxon>Eukaryota</taxon>
        <taxon>Sar</taxon>
        <taxon>Alveolata</taxon>
        <taxon>Apicomplexa</taxon>
        <taxon>Aconoidasida</taxon>
        <taxon>Haemosporida</taxon>
        <taxon>Plasmodiidae</taxon>
        <taxon>Plasmodium</taxon>
        <taxon>Plasmodium (Plasmodium)</taxon>
    </lineage>
</organism>
<dbReference type="RefSeq" id="XP_004223781.1">
    <property type="nucleotide sequence ID" value="XM_004223733.1"/>
</dbReference>
<evidence type="ECO:0000313" key="2">
    <source>
        <dbReference type="Proteomes" id="UP000006319"/>
    </source>
</evidence>
<proteinExistence type="predicted"/>
<gene>
    <name evidence="1" type="ORF">PCYB_124000</name>
</gene>
<dbReference type="eggNOG" id="ENOG502SEFS">
    <property type="taxonomic scope" value="Eukaryota"/>
</dbReference>
<name>K6UW37_PLACD</name>
<evidence type="ECO:0000313" key="1">
    <source>
        <dbReference type="EMBL" id="GAB67834.1"/>
    </source>
</evidence>
<dbReference type="GeneID" id="14694207"/>
<accession>K6UW37</accession>